<name>A0A840HZT5_9PROT</name>
<dbReference type="InterPro" id="IPR001173">
    <property type="entry name" value="Glyco_trans_2-like"/>
</dbReference>
<comment type="caution">
    <text evidence="9">The sequence shown here is derived from an EMBL/GenBank/DDBJ whole genome shotgun (WGS) entry which is preliminary data.</text>
</comment>
<dbReference type="Pfam" id="PF13632">
    <property type="entry name" value="Glyco_trans_2_3"/>
    <property type="match status" value="1"/>
</dbReference>
<feature type="transmembrane region" description="Helical" evidence="7">
    <location>
        <begin position="61"/>
        <end position="81"/>
    </location>
</feature>
<evidence type="ECO:0000256" key="2">
    <source>
        <dbReference type="ARBA" id="ARBA00022676"/>
    </source>
</evidence>
<evidence type="ECO:0000256" key="1">
    <source>
        <dbReference type="ARBA" id="ARBA00004141"/>
    </source>
</evidence>
<feature type="transmembrane region" description="Helical" evidence="7">
    <location>
        <begin position="87"/>
        <end position="106"/>
    </location>
</feature>
<evidence type="ECO:0000256" key="5">
    <source>
        <dbReference type="ARBA" id="ARBA00022989"/>
    </source>
</evidence>
<dbReference type="AlphaFoldDB" id="A0A840HZT5"/>
<dbReference type="GO" id="GO:0016757">
    <property type="term" value="F:glycosyltransferase activity"/>
    <property type="evidence" value="ECO:0007669"/>
    <property type="project" value="UniProtKB-KW"/>
</dbReference>
<dbReference type="SUPFAM" id="SSF53448">
    <property type="entry name" value="Nucleotide-diphospho-sugar transferases"/>
    <property type="match status" value="1"/>
</dbReference>
<dbReference type="Gene3D" id="3.90.550.10">
    <property type="entry name" value="Spore Coat Polysaccharide Biosynthesis Protein SpsA, Chain A"/>
    <property type="match status" value="1"/>
</dbReference>
<dbReference type="InterPro" id="IPR050321">
    <property type="entry name" value="Glycosyltr_2/OpgH_subfam"/>
</dbReference>
<keyword evidence="4 7" id="KW-0812">Transmembrane</keyword>
<keyword evidence="2" id="KW-0328">Glycosyltransferase</keyword>
<keyword evidence="3 9" id="KW-0808">Transferase</keyword>
<evidence type="ECO:0000256" key="4">
    <source>
        <dbReference type="ARBA" id="ARBA00022692"/>
    </source>
</evidence>
<keyword evidence="6 7" id="KW-0472">Membrane</keyword>
<evidence type="ECO:0000313" key="9">
    <source>
        <dbReference type="EMBL" id="MBB4658089.1"/>
    </source>
</evidence>
<evidence type="ECO:0000313" key="10">
    <source>
        <dbReference type="Proteomes" id="UP000563524"/>
    </source>
</evidence>
<keyword evidence="10" id="KW-1185">Reference proteome</keyword>
<dbReference type="InterPro" id="IPR029044">
    <property type="entry name" value="Nucleotide-diphossugar_trans"/>
</dbReference>
<dbReference type="PANTHER" id="PTHR43867">
    <property type="entry name" value="CELLULOSE SYNTHASE CATALYTIC SUBUNIT A [UDP-FORMING]"/>
    <property type="match status" value="1"/>
</dbReference>
<proteinExistence type="predicted"/>
<organism evidence="9 10">
    <name type="scientific">Parvularcula dongshanensis</name>
    <dbReference type="NCBI Taxonomy" id="1173995"/>
    <lineage>
        <taxon>Bacteria</taxon>
        <taxon>Pseudomonadati</taxon>
        <taxon>Pseudomonadota</taxon>
        <taxon>Alphaproteobacteria</taxon>
        <taxon>Parvularculales</taxon>
        <taxon>Parvularculaceae</taxon>
        <taxon>Parvularcula</taxon>
    </lineage>
</organism>
<feature type="transmembrane region" description="Helical" evidence="7">
    <location>
        <begin position="409"/>
        <end position="436"/>
    </location>
</feature>
<gene>
    <name evidence="9" type="ORF">GGQ59_000589</name>
</gene>
<feature type="transmembrane region" description="Helical" evidence="7">
    <location>
        <begin position="377"/>
        <end position="403"/>
    </location>
</feature>
<keyword evidence="5 7" id="KW-1133">Transmembrane helix</keyword>
<dbReference type="RefSeq" id="WP_183815675.1">
    <property type="nucleotide sequence ID" value="NZ_JACHOB010000001.1"/>
</dbReference>
<reference evidence="9 10" key="1">
    <citation type="submission" date="2020-08" db="EMBL/GenBank/DDBJ databases">
        <title>Genomic Encyclopedia of Type Strains, Phase IV (KMG-IV): sequencing the most valuable type-strain genomes for metagenomic binning, comparative biology and taxonomic classification.</title>
        <authorList>
            <person name="Goeker M."/>
        </authorList>
    </citation>
    <scope>NUCLEOTIDE SEQUENCE [LARGE SCALE GENOMIC DNA]</scope>
    <source>
        <strain evidence="9 10">DSM 102850</strain>
    </source>
</reference>
<dbReference type="GO" id="GO:0016020">
    <property type="term" value="C:membrane"/>
    <property type="evidence" value="ECO:0007669"/>
    <property type="project" value="UniProtKB-SubCell"/>
</dbReference>
<sequence>MSLAGEAEALRVELARTASQQARDALRRTHRAVLADVAVGAVAETLPGLHAGERLSRAQKIGLAALLVALTGGVIAEPVGLGVAVNAGFIVFTMAVTLLRGVLLGLSLSADERPAPPPVKEDDLPSVTILCPLYREAAALPNLSGAIAALDYPPEKLDVKLLLEADDEATIAAARALSPPFPLDLVLVPAGGPRTKPKACNHGLWSARGDLLVIYDAEDRPEPCQLRKAAAAFASLPPEVVCLQARLNYYNRRENWVTRLFAIEYALLFDLVLPGLDRIGAPLPLGGTSNIFKRAALIEVGGWDPCNVTEDADLGLRLVHWGYRTRILDSTTFELATSRPVAWLRQRSRWIKGYMQSWAVHARRGPRRGRLRHALTLHLLVGAVIVAALLNPVFWAFYLLWWLGHGDGIAALFPGILAPMAVATLLLGNAFQVWLFMLAPLRRGWDDLVPMALLAPLYWALQSVAGYKAAWQFVTKPHYWEKTEHGAGESAEVVLGRVGAA</sequence>
<accession>A0A840HZT5</accession>
<dbReference type="EMBL" id="JACHOB010000001">
    <property type="protein sequence ID" value="MBB4658089.1"/>
    <property type="molecule type" value="Genomic_DNA"/>
</dbReference>
<dbReference type="CDD" id="cd06427">
    <property type="entry name" value="CESA_like_2"/>
    <property type="match status" value="1"/>
</dbReference>
<comment type="subcellular location">
    <subcellularLocation>
        <location evidence="1">Membrane</location>
        <topology evidence="1">Multi-pass membrane protein</topology>
    </subcellularLocation>
</comment>
<dbReference type="PANTHER" id="PTHR43867:SF2">
    <property type="entry name" value="CELLULOSE SYNTHASE CATALYTIC SUBUNIT A [UDP-FORMING]"/>
    <property type="match status" value="1"/>
</dbReference>
<protein>
    <submittedName>
        <fullName evidence="9">Cellulose synthase/poly-beta-1,6-N-acetylglucosamine synthase-like glycosyltransferase</fullName>
    </submittedName>
</protein>
<evidence type="ECO:0000256" key="6">
    <source>
        <dbReference type="ARBA" id="ARBA00023136"/>
    </source>
</evidence>
<feature type="domain" description="Glycosyltransferase 2-like" evidence="8">
    <location>
        <begin position="213"/>
        <end position="405"/>
    </location>
</feature>
<evidence type="ECO:0000256" key="7">
    <source>
        <dbReference type="SAM" id="Phobius"/>
    </source>
</evidence>
<dbReference type="Proteomes" id="UP000563524">
    <property type="component" value="Unassembled WGS sequence"/>
</dbReference>
<evidence type="ECO:0000259" key="8">
    <source>
        <dbReference type="Pfam" id="PF13632"/>
    </source>
</evidence>
<evidence type="ECO:0000256" key="3">
    <source>
        <dbReference type="ARBA" id="ARBA00022679"/>
    </source>
</evidence>